<dbReference type="GO" id="GO:0000710">
    <property type="term" value="P:meiotic mismatch repair"/>
    <property type="evidence" value="ECO:0007669"/>
    <property type="project" value="EnsemblFungi"/>
</dbReference>
<dbReference type="GO" id="GO:0035753">
    <property type="term" value="P:maintenance of DNA trinucleotide repeats"/>
    <property type="evidence" value="ECO:0007669"/>
    <property type="project" value="EnsemblFungi"/>
</dbReference>
<keyword evidence="5 7" id="KW-0539">Nucleus</keyword>
<dbReference type="FunFam" id="3.10.150.10:FF:000011">
    <property type="entry name" value="Proliferating cell nuclear antigen"/>
    <property type="match status" value="1"/>
</dbReference>
<dbReference type="InterPro" id="IPR022648">
    <property type="entry name" value="Pr_cel_nuc_antig_N"/>
</dbReference>
<dbReference type="GO" id="GO:0070987">
    <property type="term" value="P:error-free translesion synthesis"/>
    <property type="evidence" value="ECO:0007669"/>
    <property type="project" value="EnsemblFungi"/>
</dbReference>
<accession>A0A0C7NDR2</accession>
<comment type="function">
    <text evidence="6">This protein is an auxiliary protein of DNA polymerase delta and is involved in the control of eukaryotic DNA replication by increasing the polymerase's processibility during elongation of the leading strand. Involved in DNA repair.</text>
</comment>
<dbReference type="GO" id="GO:0000781">
    <property type="term" value="C:chromosome, telomeric region"/>
    <property type="evidence" value="ECO:0007669"/>
    <property type="project" value="GOC"/>
</dbReference>
<dbReference type="EMBL" id="LN736368">
    <property type="protein sequence ID" value="CEP63839.1"/>
    <property type="molecule type" value="Genomic_DNA"/>
</dbReference>
<dbReference type="GO" id="GO:0034087">
    <property type="term" value="P:establishment of mitotic sister chromatid cohesion"/>
    <property type="evidence" value="ECO:0007669"/>
    <property type="project" value="EnsemblFungi"/>
</dbReference>
<dbReference type="OrthoDB" id="534348at2759"/>
<dbReference type="GO" id="GO:0043626">
    <property type="term" value="C:PCNA complex"/>
    <property type="evidence" value="ECO:0007669"/>
    <property type="project" value="EnsemblFungi"/>
</dbReference>
<comment type="function">
    <text evidence="7">This protein is an auxiliary protein of DNA polymerase delta and is involved in the control of eukaryotic DNA replication by increasing the polymerase's processivity during elongation of the leading strand.</text>
</comment>
<dbReference type="GO" id="GO:0030466">
    <property type="term" value="P:silent mating-type cassette heterochromatin formation"/>
    <property type="evidence" value="ECO:0007669"/>
    <property type="project" value="EnsemblFungi"/>
</dbReference>
<dbReference type="GO" id="GO:0045740">
    <property type="term" value="P:positive regulation of DNA replication"/>
    <property type="evidence" value="ECO:0007669"/>
    <property type="project" value="EnsemblFungi"/>
</dbReference>
<dbReference type="GO" id="GO:1903459">
    <property type="term" value="P:mitotic DNA replication lagging strand elongation"/>
    <property type="evidence" value="ECO:0007669"/>
    <property type="project" value="EnsemblFungi"/>
</dbReference>
<dbReference type="PRINTS" id="PR00339">
    <property type="entry name" value="PCNACYCLIN"/>
</dbReference>
<gene>
    <name evidence="11" type="ORF">LALA0_S09e03664g</name>
</gene>
<evidence type="ECO:0000313" key="12">
    <source>
        <dbReference type="Proteomes" id="UP000054304"/>
    </source>
</evidence>
<sequence>MLEGKFEEASLFKKIIDSFKDCVQLVNFNCNEHGIAAQAVDDSRVLLVSLSIGTESFQEFRCDRSVTLGVDLSSLAKILRCGNNNDNLTLIADDTPDSVLLLFEDTKKDRISEYSLKLMDIDADFLDIDGMEYDTTITMPSAEFAKVVRDLNQLSDSLNILVTKDTVKFVAEGDIGSGSVIVKPHTDMDKPQESVKVELEKPVDLTFGSKYLLDIIKGAGLAEQITIKLSSETPALFEFSLQSGYLQFFLAPKFNEEE</sequence>
<dbReference type="RefSeq" id="XP_022630051.1">
    <property type="nucleotide sequence ID" value="XM_022770741.1"/>
</dbReference>
<dbReference type="Pfam" id="PF02747">
    <property type="entry name" value="PCNA_C"/>
    <property type="match status" value="1"/>
</dbReference>
<feature type="domain" description="Proliferating cell nuclear antigen PCNA C-terminal" evidence="10">
    <location>
        <begin position="128"/>
        <end position="253"/>
    </location>
</feature>
<dbReference type="GO" id="GO:0030337">
    <property type="term" value="F:DNA polymerase processivity factor activity"/>
    <property type="evidence" value="ECO:0007669"/>
    <property type="project" value="EnsemblFungi"/>
</dbReference>
<protein>
    <recommendedName>
        <fullName evidence="7">DNA sliding clamp PCNA</fullName>
    </recommendedName>
</protein>
<dbReference type="AlphaFoldDB" id="A0A0C7NDR2"/>
<keyword evidence="12" id="KW-1185">Reference proteome</keyword>
<dbReference type="PANTHER" id="PTHR11352">
    <property type="entry name" value="PROLIFERATING CELL NUCLEAR ANTIGEN"/>
    <property type="match status" value="1"/>
</dbReference>
<dbReference type="GO" id="GO:0006272">
    <property type="term" value="P:leading strand elongation"/>
    <property type="evidence" value="ECO:0007669"/>
    <property type="project" value="EnsemblFungi"/>
</dbReference>
<evidence type="ECO:0000256" key="5">
    <source>
        <dbReference type="ARBA" id="ARBA00023242"/>
    </source>
</evidence>
<comment type="similarity">
    <text evidence="2 8">Belongs to the PCNA family.</text>
</comment>
<dbReference type="GO" id="GO:0035861">
    <property type="term" value="C:site of double-strand break"/>
    <property type="evidence" value="ECO:0007669"/>
    <property type="project" value="EnsemblFungi"/>
</dbReference>
<dbReference type="PROSITE" id="PS01251">
    <property type="entry name" value="PCNA_1"/>
    <property type="match status" value="1"/>
</dbReference>
<keyword evidence="3 8" id="KW-0235">DNA replication</keyword>
<evidence type="ECO:0000256" key="1">
    <source>
        <dbReference type="ARBA" id="ARBA00004123"/>
    </source>
</evidence>
<dbReference type="InterPro" id="IPR022659">
    <property type="entry name" value="Pr_cel_nuc_antig_CS"/>
</dbReference>
<dbReference type="PANTHER" id="PTHR11352:SF0">
    <property type="entry name" value="PROLIFERATING CELL NUCLEAR ANTIGEN"/>
    <property type="match status" value="1"/>
</dbReference>
<organism evidence="11 12">
    <name type="scientific">Lachancea lanzarotensis</name>
    <dbReference type="NCBI Taxonomy" id="1245769"/>
    <lineage>
        <taxon>Eukaryota</taxon>
        <taxon>Fungi</taxon>
        <taxon>Dikarya</taxon>
        <taxon>Ascomycota</taxon>
        <taxon>Saccharomycotina</taxon>
        <taxon>Saccharomycetes</taxon>
        <taxon>Saccharomycetales</taxon>
        <taxon>Saccharomycetaceae</taxon>
        <taxon>Lachancea</taxon>
    </lineage>
</organism>
<dbReference type="SUPFAM" id="SSF55979">
    <property type="entry name" value="DNA clamp"/>
    <property type="match status" value="2"/>
</dbReference>
<dbReference type="InterPro" id="IPR000730">
    <property type="entry name" value="Pr_cel_nuc_antig"/>
</dbReference>
<dbReference type="Pfam" id="PF00705">
    <property type="entry name" value="PCNA_N"/>
    <property type="match status" value="1"/>
</dbReference>
<dbReference type="PROSITE" id="PS00293">
    <property type="entry name" value="PCNA_2"/>
    <property type="match status" value="1"/>
</dbReference>
<dbReference type="GO" id="GO:0003677">
    <property type="term" value="F:DNA binding"/>
    <property type="evidence" value="ECO:0007669"/>
    <property type="project" value="UniProtKB-KW"/>
</dbReference>
<dbReference type="FunFam" id="3.10.150.10:FF:000006">
    <property type="entry name" value="Proliferating cell nuclear antigen"/>
    <property type="match status" value="1"/>
</dbReference>
<proteinExistence type="inferred from homology"/>
<evidence type="ECO:0000259" key="9">
    <source>
        <dbReference type="Pfam" id="PF00705"/>
    </source>
</evidence>
<evidence type="ECO:0000256" key="8">
    <source>
        <dbReference type="RuleBase" id="RU003671"/>
    </source>
</evidence>
<dbReference type="GeneID" id="34687360"/>
<dbReference type="GO" id="GO:0005654">
    <property type="term" value="C:nucleoplasm"/>
    <property type="evidence" value="ECO:0007669"/>
    <property type="project" value="EnsemblFungi"/>
</dbReference>
<dbReference type="GO" id="GO:0031509">
    <property type="term" value="P:subtelomeric heterochromatin formation"/>
    <property type="evidence" value="ECO:0007669"/>
    <property type="project" value="EnsemblFungi"/>
</dbReference>
<dbReference type="STRING" id="1245769.A0A0C7NDR2"/>
<evidence type="ECO:0000259" key="10">
    <source>
        <dbReference type="Pfam" id="PF02747"/>
    </source>
</evidence>
<reference evidence="11 12" key="1">
    <citation type="submission" date="2014-12" db="EMBL/GenBank/DDBJ databases">
        <authorList>
            <person name="Neuveglise Cecile"/>
        </authorList>
    </citation>
    <scope>NUCLEOTIDE SEQUENCE [LARGE SCALE GENOMIC DNA]</scope>
    <source>
        <strain evidence="11 12">CBS 12615</strain>
    </source>
</reference>
<dbReference type="GO" id="GO:0042802">
    <property type="term" value="F:identical protein binding"/>
    <property type="evidence" value="ECO:0007669"/>
    <property type="project" value="EnsemblFungi"/>
</dbReference>
<name>A0A0C7NDR2_9SACH</name>
<dbReference type="InterPro" id="IPR046938">
    <property type="entry name" value="DNA_clamp_sf"/>
</dbReference>
<feature type="domain" description="Proliferating cell nuclear antigen PCNA N-terminal" evidence="9">
    <location>
        <begin position="1"/>
        <end position="124"/>
    </location>
</feature>
<dbReference type="GO" id="GO:0070914">
    <property type="term" value="P:UV-damage excision repair"/>
    <property type="evidence" value="ECO:0007669"/>
    <property type="project" value="EnsemblFungi"/>
</dbReference>
<dbReference type="CDD" id="cd00577">
    <property type="entry name" value="PCNA"/>
    <property type="match status" value="1"/>
</dbReference>
<dbReference type="Gene3D" id="3.10.150.10">
    <property type="entry name" value="DNA Polymerase III, subunit A, domain 2"/>
    <property type="match status" value="2"/>
</dbReference>
<dbReference type="HAMAP" id="MF_00317">
    <property type="entry name" value="DNApol_clamp_arch"/>
    <property type="match status" value="1"/>
</dbReference>
<evidence type="ECO:0000313" key="11">
    <source>
        <dbReference type="EMBL" id="CEP63839.1"/>
    </source>
</evidence>
<evidence type="ECO:0000256" key="6">
    <source>
        <dbReference type="ARBA" id="ARBA00054163"/>
    </source>
</evidence>
<dbReference type="GO" id="GO:0006289">
    <property type="term" value="P:nucleotide-excision repair"/>
    <property type="evidence" value="ECO:0007669"/>
    <property type="project" value="EnsemblFungi"/>
</dbReference>
<comment type="subcellular location">
    <subcellularLocation>
        <location evidence="1 7">Nucleus</location>
    </subcellularLocation>
</comment>
<dbReference type="InterPro" id="IPR022649">
    <property type="entry name" value="Pr_cel_nuc_antig_C"/>
</dbReference>
<evidence type="ECO:0000256" key="3">
    <source>
        <dbReference type="ARBA" id="ARBA00022705"/>
    </source>
</evidence>
<evidence type="ECO:0000256" key="2">
    <source>
        <dbReference type="ARBA" id="ARBA00010462"/>
    </source>
</evidence>
<keyword evidence="4 8" id="KW-0238">DNA-binding</keyword>
<dbReference type="Proteomes" id="UP000054304">
    <property type="component" value="Unassembled WGS sequence"/>
</dbReference>
<dbReference type="HOGENOM" id="CLU_043978_3_0_1"/>
<dbReference type="NCBIfam" id="TIGR00590">
    <property type="entry name" value="pcna"/>
    <property type="match status" value="1"/>
</dbReference>
<dbReference type="GO" id="GO:0000785">
    <property type="term" value="C:chromatin"/>
    <property type="evidence" value="ECO:0007669"/>
    <property type="project" value="EnsemblFungi"/>
</dbReference>
<dbReference type="GO" id="GO:0043596">
    <property type="term" value="C:nuclear replication fork"/>
    <property type="evidence" value="ECO:0007669"/>
    <property type="project" value="EnsemblFungi"/>
</dbReference>
<dbReference type="GO" id="GO:0042276">
    <property type="term" value="P:error-prone translesion synthesis"/>
    <property type="evidence" value="ECO:0007669"/>
    <property type="project" value="EnsemblFungi"/>
</dbReference>
<evidence type="ECO:0000256" key="4">
    <source>
        <dbReference type="ARBA" id="ARBA00023125"/>
    </source>
</evidence>
<dbReference type="GO" id="GO:0045739">
    <property type="term" value="P:positive regulation of DNA repair"/>
    <property type="evidence" value="ECO:0007669"/>
    <property type="project" value="EnsemblFungi"/>
</dbReference>
<evidence type="ECO:0000256" key="7">
    <source>
        <dbReference type="RuleBase" id="RU000641"/>
    </source>
</evidence>